<keyword evidence="1" id="KW-0805">Transcription regulation</keyword>
<dbReference type="Pfam" id="PF21597">
    <property type="entry name" value="TetR_C_43"/>
    <property type="match status" value="1"/>
</dbReference>
<accession>A0ABS4YL26</accession>
<dbReference type="PANTHER" id="PTHR30055:SF234">
    <property type="entry name" value="HTH-TYPE TRANSCRIPTIONAL REGULATOR BETI"/>
    <property type="match status" value="1"/>
</dbReference>
<evidence type="ECO:0000259" key="6">
    <source>
        <dbReference type="PROSITE" id="PS50977"/>
    </source>
</evidence>
<dbReference type="InterPro" id="IPR050109">
    <property type="entry name" value="HTH-type_TetR-like_transc_reg"/>
</dbReference>
<feature type="DNA-binding region" description="H-T-H motif" evidence="4">
    <location>
        <begin position="33"/>
        <end position="52"/>
    </location>
</feature>
<dbReference type="PRINTS" id="PR00455">
    <property type="entry name" value="HTHTETR"/>
</dbReference>
<feature type="domain" description="HTH tetR-type" evidence="6">
    <location>
        <begin position="11"/>
        <end position="70"/>
    </location>
</feature>
<dbReference type="EMBL" id="JAGIOC010000001">
    <property type="protein sequence ID" value="MBP2409190.1"/>
    <property type="molecule type" value="Genomic_DNA"/>
</dbReference>
<sequence>MAETPVRRDAARNRARLLVAARHIVAERGPEVPLDEIAREAGVSRTTLHRHFADREALVAAVLQGNVEEIEARARDLRERGDGATELFGHVLDVQVGTPWLAQMVAQERSGGLAELSDRTKAAFEPLMAQARAAGTVHPGVTADDVLLALPMMMAALAVDRRATDPEGLSRARRILHRGLFTTPPESR</sequence>
<reference evidence="7 8" key="1">
    <citation type="submission" date="2021-03" db="EMBL/GenBank/DDBJ databases">
        <title>Sequencing the genomes of 1000 actinobacteria strains.</title>
        <authorList>
            <person name="Klenk H.-P."/>
        </authorList>
    </citation>
    <scope>NUCLEOTIDE SEQUENCE [LARGE SCALE GENOMIC DNA]</scope>
    <source>
        <strain evidence="7 8">DSM 14564</strain>
    </source>
</reference>
<dbReference type="InterPro" id="IPR009057">
    <property type="entry name" value="Homeodomain-like_sf"/>
</dbReference>
<dbReference type="SUPFAM" id="SSF48498">
    <property type="entry name" value="Tetracyclin repressor-like, C-terminal domain"/>
    <property type="match status" value="1"/>
</dbReference>
<dbReference type="PANTHER" id="PTHR30055">
    <property type="entry name" value="HTH-TYPE TRANSCRIPTIONAL REGULATOR RUTR"/>
    <property type="match status" value="1"/>
</dbReference>
<evidence type="ECO:0000256" key="1">
    <source>
        <dbReference type="ARBA" id="ARBA00023015"/>
    </source>
</evidence>
<evidence type="ECO:0000256" key="4">
    <source>
        <dbReference type="PROSITE-ProRule" id="PRU00335"/>
    </source>
</evidence>
<dbReference type="InterPro" id="IPR036271">
    <property type="entry name" value="Tet_transcr_reg_TetR-rel_C_sf"/>
</dbReference>
<dbReference type="InterPro" id="IPR001647">
    <property type="entry name" value="HTH_TetR"/>
</dbReference>
<proteinExistence type="predicted"/>
<feature type="coiled-coil region" evidence="5">
    <location>
        <begin position="60"/>
        <end position="87"/>
    </location>
</feature>
<keyword evidence="2 4" id="KW-0238">DNA-binding</keyword>
<dbReference type="Gene3D" id="1.10.357.10">
    <property type="entry name" value="Tetracycline Repressor, domain 2"/>
    <property type="match status" value="1"/>
</dbReference>
<dbReference type="RefSeq" id="WP_209890750.1">
    <property type="nucleotide sequence ID" value="NZ_BAAAJV010000018.1"/>
</dbReference>
<evidence type="ECO:0000313" key="7">
    <source>
        <dbReference type="EMBL" id="MBP2409190.1"/>
    </source>
</evidence>
<keyword evidence="5" id="KW-0175">Coiled coil</keyword>
<evidence type="ECO:0000256" key="5">
    <source>
        <dbReference type="SAM" id="Coils"/>
    </source>
</evidence>
<gene>
    <name evidence="7" type="ORF">JOF44_002093</name>
</gene>
<dbReference type="InterPro" id="IPR049445">
    <property type="entry name" value="TetR_SbtR-like_C"/>
</dbReference>
<dbReference type="Pfam" id="PF00440">
    <property type="entry name" value="TetR_N"/>
    <property type="match status" value="1"/>
</dbReference>
<dbReference type="PROSITE" id="PS50977">
    <property type="entry name" value="HTH_TETR_2"/>
    <property type="match status" value="1"/>
</dbReference>
<evidence type="ECO:0000256" key="2">
    <source>
        <dbReference type="ARBA" id="ARBA00023125"/>
    </source>
</evidence>
<protein>
    <submittedName>
        <fullName evidence="7">AcrR family transcriptional regulator</fullName>
    </submittedName>
</protein>
<evidence type="ECO:0000256" key="3">
    <source>
        <dbReference type="ARBA" id="ARBA00023163"/>
    </source>
</evidence>
<keyword evidence="8" id="KW-1185">Reference proteome</keyword>
<dbReference type="SUPFAM" id="SSF46689">
    <property type="entry name" value="Homeodomain-like"/>
    <property type="match status" value="1"/>
</dbReference>
<dbReference type="Proteomes" id="UP000698222">
    <property type="component" value="Unassembled WGS sequence"/>
</dbReference>
<organism evidence="7 8">
    <name type="scientific">Brachybacterium fresconis</name>
    <dbReference type="NCBI Taxonomy" id="173363"/>
    <lineage>
        <taxon>Bacteria</taxon>
        <taxon>Bacillati</taxon>
        <taxon>Actinomycetota</taxon>
        <taxon>Actinomycetes</taxon>
        <taxon>Micrococcales</taxon>
        <taxon>Dermabacteraceae</taxon>
        <taxon>Brachybacterium</taxon>
    </lineage>
</organism>
<keyword evidence="3" id="KW-0804">Transcription</keyword>
<evidence type="ECO:0000313" key="8">
    <source>
        <dbReference type="Proteomes" id="UP000698222"/>
    </source>
</evidence>
<name>A0ABS4YL26_9MICO</name>
<comment type="caution">
    <text evidence="7">The sequence shown here is derived from an EMBL/GenBank/DDBJ whole genome shotgun (WGS) entry which is preliminary data.</text>
</comment>